<dbReference type="AlphaFoldDB" id="A0A193LKJ7"/>
<dbReference type="InterPro" id="IPR052067">
    <property type="entry name" value="Metal_resp_HTH_trans_reg"/>
</dbReference>
<dbReference type="InterPro" id="IPR036388">
    <property type="entry name" value="WH-like_DNA-bd_sf"/>
</dbReference>
<name>A0A193LKJ7_9GAMM</name>
<evidence type="ECO:0000256" key="3">
    <source>
        <dbReference type="ARBA" id="ARBA00023163"/>
    </source>
</evidence>
<organism evidence="5 6">
    <name type="scientific">Woeseia oceani</name>
    <dbReference type="NCBI Taxonomy" id="1548547"/>
    <lineage>
        <taxon>Bacteria</taxon>
        <taxon>Pseudomonadati</taxon>
        <taxon>Pseudomonadota</taxon>
        <taxon>Gammaproteobacteria</taxon>
        <taxon>Woeseiales</taxon>
        <taxon>Woeseiaceae</taxon>
        <taxon>Woeseia</taxon>
    </lineage>
</organism>
<dbReference type="InterPro" id="IPR036390">
    <property type="entry name" value="WH_DNA-bd_sf"/>
</dbReference>
<keyword evidence="1" id="KW-0805">Transcription regulation</keyword>
<dbReference type="PANTHER" id="PTHR35790">
    <property type="entry name" value="HTH-TYPE TRANSCRIPTIONAL REGULATOR PCHR"/>
    <property type="match status" value="1"/>
</dbReference>
<proteinExistence type="predicted"/>
<dbReference type="PROSITE" id="PS50995">
    <property type="entry name" value="HTH_MARR_2"/>
    <property type="match status" value="1"/>
</dbReference>
<dbReference type="SMART" id="SM00347">
    <property type="entry name" value="HTH_MARR"/>
    <property type="match status" value="1"/>
</dbReference>
<dbReference type="SUPFAM" id="SSF46785">
    <property type="entry name" value="Winged helix' DNA-binding domain"/>
    <property type="match status" value="1"/>
</dbReference>
<dbReference type="GO" id="GO:0003700">
    <property type="term" value="F:DNA-binding transcription factor activity"/>
    <property type="evidence" value="ECO:0007669"/>
    <property type="project" value="InterPro"/>
</dbReference>
<feature type="domain" description="HTH marR-type" evidence="4">
    <location>
        <begin position="22"/>
        <end position="155"/>
    </location>
</feature>
<dbReference type="Gene3D" id="1.10.10.10">
    <property type="entry name" value="Winged helix-like DNA-binding domain superfamily/Winged helix DNA-binding domain"/>
    <property type="match status" value="1"/>
</dbReference>
<reference evidence="5 6" key="1">
    <citation type="submission" date="2016-06" db="EMBL/GenBank/DDBJ databases">
        <title>Complete genome sequence of a deep-branching marine Gamma Proteobacterium Woeseia oceani type strain XK5.</title>
        <authorList>
            <person name="Mu D."/>
            <person name="Du Z."/>
        </authorList>
    </citation>
    <scope>NUCLEOTIDE SEQUENCE [LARGE SCALE GENOMIC DNA]</scope>
    <source>
        <strain evidence="5 6">XK5</strain>
    </source>
</reference>
<accession>A0A193LKJ7</accession>
<evidence type="ECO:0000313" key="6">
    <source>
        <dbReference type="Proteomes" id="UP000092695"/>
    </source>
</evidence>
<dbReference type="Proteomes" id="UP000092695">
    <property type="component" value="Chromosome"/>
</dbReference>
<keyword evidence="6" id="KW-1185">Reference proteome</keyword>
<evidence type="ECO:0000256" key="2">
    <source>
        <dbReference type="ARBA" id="ARBA00023125"/>
    </source>
</evidence>
<dbReference type="OrthoDB" id="8906692at2"/>
<dbReference type="PANTHER" id="PTHR35790:SF4">
    <property type="entry name" value="HTH-TYPE TRANSCRIPTIONAL REGULATOR PCHR"/>
    <property type="match status" value="1"/>
</dbReference>
<gene>
    <name evidence="5" type="ORF">BA177_05845</name>
</gene>
<dbReference type="STRING" id="1548547.BA177_05845"/>
<evidence type="ECO:0000256" key="1">
    <source>
        <dbReference type="ARBA" id="ARBA00023015"/>
    </source>
</evidence>
<dbReference type="InterPro" id="IPR000835">
    <property type="entry name" value="HTH_MarR-typ"/>
</dbReference>
<keyword evidence="2" id="KW-0238">DNA-binding</keyword>
<dbReference type="Pfam" id="PF12802">
    <property type="entry name" value="MarR_2"/>
    <property type="match status" value="1"/>
</dbReference>
<keyword evidence="3" id="KW-0804">Transcription</keyword>
<sequence length="165" mass="18588">MAPDVNTQALQKPEYERELSLDKFLPYRLSILSHSVSNSIATVYDHRFGLTIPEWRVVVILGRSPGLSAVEVAERTLMDKVAVSRAVTKLIKTGRIDRQFADADRRRSILNLSEKGLEVLEQISPLALGIEDKLLEGLSDDEISTLNRMMDRLLEKARDIGETQN</sequence>
<evidence type="ECO:0000313" key="5">
    <source>
        <dbReference type="EMBL" id="ANO53037.1"/>
    </source>
</evidence>
<dbReference type="PRINTS" id="PR00598">
    <property type="entry name" value="HTHMARR"/>
</dbReference>
<dbReference type="EMBL" id="CP016268">
    <property type="protein sequence ID" value="ANO53037.1"/>
    <property type="molecule type" value="Genomic_DNA"/>
</dbReference>
<dbReference type="GO" id="GO:0003677">
    <property type="term" value="F:DNA binding"/>
    <property type="evidence" value="ECO:0007669"/>
    <property type="project" value="UniProtKB-KW"/>
</dbReference>
<evidence type="ECO:0000259" key="4">
    <source>
        <dbReference type="PROSITE" id="PS50995"/>
    </source>
</evidence>
<protein>
    <recommendedName>
        <fullName evidence="4">HTH marR-type domain-containing protein</fullName>
    </recommendedName>
</protein>
<dbReference type="KEGG" id="woc:BA177_05845"/>